<name>A0A6A4SW65_SCOMX</name>
<reference evidence="2 3" key="1">
    <citation type="submission" date="2019-06" db="EMBL/GenBank/DDBJ databases">
        <title>Draft genomes of female and male turbot (Scophthalmus maximus).</title>
        <authorList>
            <person name="Xu H."/>
            <person name="Xu X.-W."/>
            <person name="Shao C."/>
            <person name="Chen S."/>
        </authorList>
    </citation>
    <scope>NUCLEOTIDE SEQUENCE [LARGE SCALE GENOMIC DNA]</scope>
    <source>
        <strain evidence="2">Ysfricsl-2016a</strain>
        <tissue evidence="2">Blood</tissue>
    </source>
</reference>
<accession>A0A6A4SW65</accession>
<organism evidence="2 3">
    <name type="scientific">Scophthalmus maximus</name>
    <name type="common">Turbot</name>
    <name type="synonym">Psetta maxima</name>
    <dbReference type="NCBI Taxonomy" id="52904"/>
    <lineage>
        <taxon>Eukaryota</taxon>
        <taxon>Metazoa</taxon>
        <taxon>Chordata</taxon>
        <taxon>Craniata</taxon>
        <taxon>Vertebrata</taxon>
        <taxon>Euteleostomi</taxon>
        <taxon>Actinopterygii</taxon>
        <taxon>Neopterygii</taxon>
        <taxon>Teleostei</taxon>
        <taxon>Neoteleostei</taxon>
        <taxon>Acanthomorphata</taxon>
        <taxon>Carangaria</taxon>
        <taxon>Pleuronectiformes</taxon>
        <taxon>Pleuronectoidei</taxon>
        <taxon>Scophthalmidae</taxon>
        <taxon>Scophthalmus</taxon>
    </lineage>
</organism>
<dbReference type="Proteomes" id="UP000438429">
    <property type="component" value="Unassembled WGS sequence"/>
</dbReference>
<evidence type="ECO:0000313" key="3">
    <source>
        <dbReference type="Proteomes" id="UP000438429"/>
    </source>
</evidence>
<proteinExistence type="predicted"/>
<feature type="compositionally biased region" description="Basic and acidic residues" evidence="1">
    <location>
        <begin position="17"/>
        <end position="32"/>
    </location>
</feature>
<evidence type="ECO:0000256" key="1">
    <source>
        <dbReference type="SAM" id="MobiDB-lite"/>
    </source>
</evidence>
<evidence type="ECO:0000313" key="2">
    <source>
        <dbReference type="EMBL" id="KAF0036919.1"/>
    </source>
</evidence>
<dbReference type="EMBL" id="VEVO01000009">
    <property type="protein sequence ID" value="KAF0036919.1"/>
    <property type="molecule type" value="Genomic_DNA"/>
</dbReference>
<sequence length="74" mass="8300">MFDSRRSDTSPPAAHTGDLRGAEGSPETHDEPSAASALTSRPRRREPESSRGRELRRRRGDGRTDTDDALRLRR</sequence>
<feature type="compositionally biased region" description="Basic and acidic residues" evidence="1">
    <location>
        <begin position="61"/>
        <end position="74"/>
    </location>
</feature>
<comment type="caution">
    <text evidence="2">The sequence shown here is derived from an EMBL/GenBank/DDBJ whole genome shotgun (WGS) entry which is preliminary data.</text>
</comment>
<dbReference type="AlphaFoldDB" id="A0A6A4SW65"/>
<protein>
    <submittedName>
        <fullName evidence="2">Uncharacterized protein</fullName>
    </submittedName>
</protein>
<feature type="region of interest" description="Disordered" evidence="1">
    <location>
        <begin position="1"/>
        <end position="74"/>
    </location>
</feature>
<gene>
    <name evidence="2" type="ORF">F2P81_009793</name>
</gene>